<keyword evidence="6" id="KW-1185">Reference proteome</keyword>
<dbReference type="GO" id="GO:0071108">
    <property type="term" value="P:protein K48-linked deubiquitination"/>
    <property type="evidence" value="ECO:0007669"/>
    <property type="project" value="InterPro"/>
</dbReference>
<gene>
    <name evidence="5" type="ORF">V9T40_014343</name>
</gene>
<dbReference type="PANTHER" id="PTHR12473:SF8">
    <property type="entry name" value="UBIQUITIN CARBOXYL-TERMINAL HYDROLASE MINDY-4-RELATED"/>
    <property type="match status" value="1"/>
</dbReference>
<dbReference type="GO" id="GO:1990380">
    <property type="term" value="F:K48-linked deubiquitinase activity"/>
    <property type="evidence" value="ECO:0007669"/>
    <property type="project" value="UniProtKB-UniRule"/>
</dbReference>
<accession>A0AAN9XYC6</accession>
<sequence length="574" mass="66038">MFPFHRKHGNNHNTQKHPGRYRFGHRNSDDNEMSDEEFLEYIHQNDRSRHQLTSIAHDRYCHKIIKEKEEILLSSLNLKDLQEQSSDDDFHFGANGTFFDLLPPKNKFSESVSMPSSPVENKNFLRPENITRRKSDTEAASPRNSPIEIKNDNEYILTLKIDNLAADVEDISFFRIGPKHQSPQECSSQGKYELTESKTDLSDCEASNNLDATKEKMNQCSVQYREMTSDTCRALKKLLIGSASHSFFSQWFRQCFSFSHIPISRWQLVQVKSGSCGVIAAVEAFVIKCLLFDPGFCKFKEPLRPNQKEIVEAFIFALAYILWQAGDFQKSVLFIPKNVDGKENVEYNLKEVISESCAYVEYFNFESLREAVAINMKYFTCPPYHGYLNFIMSAMLSRGVIRVQEDMDEEGALITENGHCSLELVLLLITGRAVSNVFDFDIRIDSCLLKGVKKQSDIGFLSLFEYMNTCEVGSFLKSPKFPVWLVNCADHFTVLFSSKLEHATQDIQQPFVLYHYDSMTAFSCESDVKLVIDTQSNYTDDQLKKDQSHLQLCIKTKWKNATVIYTENSELYLV</sequence>
<evidence type="ECO:0000256" key="2">
    <source>
        <dbReference type="RuleBase" id="RU367088"/>
    </source>
</evidence>
<keyword evidence="2" id="KW-0788">Thiol protease</keyword>
<dbReference type="Pfam" id="PF13898">
    <property type="entry name" value="MINDY-3_4_CD"/>
    <property type="match status" value="1"/>
</dbReference>
<keyword evidence="2" id="KW-0378">Hydrolase</keyword>
<comment type="similarity">
    <text evidence="1 2">Belongs to the MINDY deubiquitinase family. FAM188 subfamily.</text>
</comment>
<dbReference type="PANTHER" id="PTHR12473">
    <property type="entry name" value="UBIQUITIN CARBOXYL-TERMINAL HYDROLASE MINDY-4-RELATED"/>
    <property type="match status" value="1"/>
</dbReference>
<comment type="function">
    <text evidence="2">Hydrolase that can remove 'Lys-48'-linked conjugated ubiquitin from proteins.</text>
</comment>
<name>A0AAN9XYC6_9HEMI</name>
<feature type="domain" description="Deubiquitinating enzyme MINDY-3/4 conserved" evidence="4">
    <location>
        <begin position="236"/>
        <end position="569"/>
    </location>
</feature>
<keyword evidence="2" id="KW-0645">Protease</keyword>
<feature type="compositionally biased region" description="Basic and acidic residues" evidence="3">
    <location>
        <begin position="127"/>
        <end position="137"/>
    </location>
</feature>
<proteinExistence type="inferred from homology"/>
<reference evidence="5 6" key="1">
    <citation type="submission" date="2024-03" db="EMBL/GenBank/DDBJ databases">
        <title>Adaptation during the transition from Ophiocordyceps entomopathogen to insect associate is accompanied by gene loss and intensified selection.</title>
        <authorList>
            <person name="Ward C.M."/>
            <person name="Onetto C.A."/>
            <person name="Borneman A.R."/>
        </authorList>
    </citation>
    <scope>NUCLEOTIDE SEQUENCE [LARGE SCALE GENOMIC DNA]</scope>
    <source>
        <strain evidence="5">AWRI1</strain>
        <tissue evidence="5">Single Adult Female</tissue>
    </source>
</reference>
<dbReference type="InterPro" id="IPR025257">
    <property type="entry name" value="MINDY-3/4_CD"/>
</dbReference>
<evidence type="ECO:0000256" key="1">
    <source>
        <dbReference type="ARBA" id="ARBA00011074"/>
    </source>
</evidence>
<keyword evidence="2" id="KW-0833">Ubl conjugation pathway</keyword>
<comment type="caution">
    <text evidence="5">The sequence shown here is derived from an EMBL/GenBank/DDBJ whole genome shotgun (WGS) entry which is preliminary data.</text>
</comment>
<protein>
    <recommendedName>
        <fullName evidence="2">Ubiquitin carboxyl-terminal hydrolase MINDY</fullName>
        <ecNumber evidence="2">3.4.19.12</ecNumber>
    </recommendedName>
</protein>
<feature type="region of interest" description="Disordered" evidence="3">
    <location>
        <begin position="1"/>
        <end position="29"/>
    </location>
</feature>
<dbReference type="Proteomes" id="UP001367676">
    <property type="component" value="Unassembled WGS sequence"/>
</dbReference>
<feature type="compositionally biased region" description="Basic residues" evidence="3">
    <location>
        <begin position="1"/>
        <end position="25"/>
    </location>
</feature>
<comment type="catalytic activity">
    <reaction evidence="2">
        <text>Thiol-dependent hydrolysis of ester, thioester, amide, peptide and isopeptide bonds formed by the C-terminal Gly of ubiquitin (a 76-residue protein attached to proteins as an intracellular targeting signal).</text>
        <dbReference type="EC" id="3.4.19.12"/>
    </reaction>
</comment>
<dbReference type="GO" id="GO:0006508">
    <property type="term" value="P:proteolysis"/>
    <property type="evidence" value="ECO:0007669"/>
    <property type="project" value="UniProtKB-KW"/>
</dbReference>
<evidence type="ECO:0000313" key="5">
    <source>
        <dbReference type="EMBL" id="KAK7571871.1"/>
    </source>
</evidence>
<evidence type="ECO:0000259" key="4">
    <source>
        <dbReference type="SMART" id="SM01174"/>
    </source>
</evidence>
<dbReference type="EC" id="3.4.19.12" evidence="2"/>
<dbReference type="InterPro" id="IPR039785">
    <property type="entry name" value="MINY3/4"/>
</dbReference>
<organism evidence="5 6">
    <name type="scientific">Parthenolecanium corni</name>
    <dbReference type="NCBI Taxonomy" id="536013"/>
    <lineage>
        <taxon>Eukaryota</taxon>
        <taxon>Metazoa</taxon>
        <taxon>Ecdysozoa</taxon>
        <taxon>Arthropoda</taxon>
        <taxon>Hexapoda</taxon>
        <taxon>Insecta</taxon>
        <taxon>Pterygota</taxon>
        <taxon>Neoptera</taxon>
        <taxon>Paraneoptera</taxon>
        <taxon>Hemiptera</taxon>
        <taxon>Sternorrhyncha</taxon>
        <taxon>Coccoidea</taxon>
        <taxon>Coccidae</taxon>
        <taxon>Parthenolecanium</taxon>
    </lineage>
</organism>
<evidence type="ECO:0000313" key="6">
    <source>
        <dbReference type="Proteomes" id="UP001367676"/>
    </source>
</evidence>
<dbReference type="EMBL" id="JBBCAQ010000038">
    <property type="protein sequence ID" value="KAK7571871.1"/>
    <property type="molecule type" value="Genomic_DNA"/>
</dbReference>
<evidence type="ECO:0000256" key="3">
    <source>
        <dbReference type="SAM" id="MobiDB-lite"/>
    </source>
</evidence>
<dbReference type="AlphaFoldDB" id="A0AAN9XYC6"/>
<dbReference type="GO" id="GO:0004843">
    <property type="term" value="F:cysteine-type deubiquitinase activity"/>
    <property type="evidence" value="ECO:0007669"/>
    <property type="project" value="UniProtKB-UniRule"/>
</dbReference>
<feature type="region of interest" description="Disordered" evidence="3">
    <location>
        <begin position="127"/>
        <end position="146"/>
    </location>
</feature>
<dbReference type="SMART" id="SM01174">
    <property type="entry name" value="DUF4205"/>
    <property type="match status" value="1"/>
</dbReference>